<name>A0A0R2BSU0_9LACO</name>
<keyword evidence="2" id="KW-1185">Reference proteome</keyword>
<evidence type="ECO:0000313" key="2">
    <source>
        <dbReference type="Proteomes" id="UP000051813"/>
    </source>
</evidence>
<evidence type="ECO:0008006" key="3">
    <source>
        <dbReference type="Google" id="ProtNLM"/>
    </source>
</evidence>
<dbReference type="Proteomes" id="UP000051813">
    <property type="component" value="Unassembled WGS sequence"/>
</dbReference>
<dbReference type="OrthoDB" id="1758052at2"/>
<dbReference type="EMBL" id="AYYK01000004">
    <property type="protein sequence ID" value="KRM79417.1"/>
    <property type="molecule type" value="Genomic_DNA"/>
</dbReference>
<protein>
    <recommendedName>
        <fullName evidence="3">Bacteriophage Gp15 protein</fullName>
    </recommendedName>
</protein>
<dbReference type="STRING" id="1423738.FC84_GL001593"/>
<sequence length="214" mass="24578">MLSLTQPIDDTWLDEETGEIYHFDMSYDNVLRWYSLVEEENISDAEKLVTGFQMFFGKELDVSIDSMIKAVEDIANYIQTTAYGNYNDSASGTEHQSEPEKYFSYSQDAGAIYSSFMMDYQIDLVDQQGILQWDKFRALFSGLSDKTDFKHIMRIRQANLTDYEGEQQTAMAEAQAYYALEGQNVNKLNDQMTDIFNGLLLQAKEAQKQEKGGK</sequence>
<evidence type="ECO:0000313" key="1">
    <source>
        <dbReference type="EMBL" id="KRM79417.1"/>
    </source>
</evidence>
<accession>A0A0R2BSU0</accession>
<reference evidence="1 2" key="1">
    <citation type="journal article" date="2015" name="Genome Announc.">
        <title>Expanding the biotechnology potential of lactobacilli through comparative genomics of 213 strains and associated genera.</title>
        <authorList>
            <person name="Sun Z."/>
            <person name="Harris H.M."/>
            <person name="McCann A."/>
            <person name="Guo C."/>
            <person name="Argimon S."/>
            <person name="Zhang W."/>
            <person name="Yang X."/>
            <person name="Jeffery I.B."/>
            <person name="Cooney J.C."/>
            <person name="Kagawa T.F."/>
            <person name="Liu W."/>
            <person name="Song Y."/>
            <person name="Salvetti E."/>
            <person name="Wrobel A."/>
            <person name="Rasinkangas P."/>
            <person name="Parkhill J."/>
            <person name="Rea M.C."/>
            <person name="O'Sullivan O."/>
            <person name="Ritari J."/>
            <person name="Douillard F.P."/>
            <person name="Paul Ross R."/>
            <person name="Yang R."/>
            <person name="Briner A.E."/>
            <person name="Felis G.E."/>
            <person name="de Vos W.M."/>
            <person name="Barrangou R."/>
            <person name="Klaenhammer T.R."/>
            <person name="Caufield P.W."/>
            <person name="Cui Y."/>
            <person name="Zhang H."/>
            <person name="O'Toole P.W."/>
        </authorList>
    </citation>
    <scope>NUCLEOTIDE SEQUENCE [LARGE SCALE GENOMIC DNA]</scope>
    <source>
        <strain evidence="1 2">DSM 20335</strain>
    </source>
</reference>
<organism evidence="1 2">
    <name type="scientific">Lapidilactobacillus dextrinicus DSM 20335</name>
    <dbReference type="NCBI Taxonomy" id="1423738"/>
    <lineage>
        <taxon>Bacteria</taxon>
        <taxon>Bacillati</taxon>
        <taxon>Bacillota</taxon>
        <taxon>Bacilli</taxon>
        <taxon>Lactobacillales</taxon>
        <taxon>Lactobacillaceae</taxon>
        <taxon>Lapidilactobacillus</taxon>
    </lineage>
</organism>
<dbReference type="Pfam" id="PF06854">
    <property type="entry name" value="Phage_Gp15"/>
    <property type="match status" value="1"/>
</dbReference>
<comment type="caution">
    <text evidence="1">The sequence shown here is derived from an EMBL/GenBank/DDBJ whole genome shotgun (WGS) entry which is preliminary data.</text>
</comment>
<dbReference type="RefSeq" id="WP_057755670.1">
    <property type="nucleotide sequence ID" value="NZ_AYYK01000004.1"/>
</dbReference>
<gene>
    <name evidence="1" type="ORF">FC84_GL001593</name>
</gene>
<dbReference type="AlphaFoldDB" id="A0A0R2BSU0"/>
<dbReference type="PATRIC" id="fig|1423738.3.peg.1611"/>
<dbReference type="InterPro" id="IPR009660">
    <property type="entry name" value="Phage_A500_Gp15"/>
</dbReference>
<proteinExistence type="predicted"/>